<dbReference type="EMBL" id="BOMW01000044">
    <property type="protein sequence ID" value="GIF07018.1"/>
    <property type="molecule type" value="Genomic_DNA"/>
</dbReference>
<dbReference type="AlphaFoldDB" id="A0A919N9J6"/>
<accession>A0A919N9J6</accession>
<name>A0A919N9J6_9ACTN</name>
<gene>
    <name evidence="1" type="ORF">Asi03nite_45560</name>
</gene>
<organism evidence="1 2">
    <name type="scientific">Actinoplanes siamensis</name>
    <dbReference type="NCBI Taxonomy" id="1223317"/>
    <lineage>
        <taxon>Bacteria</taxon>
        <taxon>Bacillati</taxon>
        <taxon>Actinomycetota</taxon>
        <taxon>Actinomycetes</taxon>
        <taxon>Micromonosporales</taxon>
        <taxon>Micromonosporaceae</taxon>
        <taxon>Actinoplanes</taxon>
    </lineage>
</organism>
<proteinExistence type="predicted"/>
<reference evidence="1" key="1">
    <citation type="submission" date="2021-01" db="EMBL/GenBank/DDBJ databases">
        <title>Whole genome shotgun sequence of Actinoplanes siamensis NBRC 109076.</title>
        <authorList>
            <person name="Komaki H."/>
            <person name="Tamura T."/>
        </authorList>
    </citation>
    <scope>NUCLEOTIDE SEQUENCE</scope>
    <source>
        <strain evidence="1">NBRC 109076</strain>
    </source>
</reference>
<comment type="caution">
    <text evidence="1">The sequence shown here is derived from an EMBL/GenBank/DDBJ whole genome shotgun (WGS) entry which is preliminary data.</text>
</comment>
<dbReference type="Proteomes" id="UP000629619">
    <property type="component" value="Unassembled WGS sequence"/>
</dbReference>
<evidence type="ECO:0000313" key="2">
    <source>
        <dbReference type="Proteomes" id="UP000629619"/>
    </source>
</evidence>
<protein>
    <submittedName>
        <fullName evidence="1">Uncharacterized protein</fullName>
    </submittedName>
</protein>
<keyword evidence="2" id="KW-1185">Reference proteome</keyword>
<sequence length="100" mass="10421">MKERNQTVLMAIKTTASGCQSGEERKGADAVAVDCACTISASLRDRLRGSSCGRHRSAGILEIAVSQRNKARRGIAGSTRAWYREPGAINGGDGPATAAS</sequence>
<evidence type="ECO:0000313" key="1">
    <source>
        <dbReference type="EMBL" id="GIF07018.1"/>
    </source>
</evidence>